<evidence type="ECO:0000256" key="1">
    <source>
        <dbReference type="ARBA" id="ARBA00023015"/>
    </source>
</evidence>
<evidence type="ECO:0000256" key="5">
    <source>
        <dbReference type="SAM" id="MobiDB-lite"/>
    </source>
</evidence>
<dbReference type="SUPFAM" id="SSF48498">
    <property type="entry name" value="Tetracyclin repressor-like, C-terminal domain"/>
    <property type="match status" value="1"/>
</dbReference>
<sequence>MTAQDAHQVDGDKSGQPANAKRNQILDGARRVFRANGFDGASMETIAREAGVSKGTLYVYFDSKEALFKALILKDRQLQPEHCITDLDDSAPLEDALMRLGIVYLSRMILPETISTLRMVMGASEKFPEFGALLYEEGPKKGIRHLKQFLLHRQEIGQITDCDLELAASQFLDLCISGTMRRMLLTSGSAPSQAEQQAIIASAVRVFMKSYAVSNG</sequence>
<dbReference type="Proteomes" id="UP000183900">
    <property type="component" value="Unassembled WGS sequence"/>
</dbReference>
<dbReference type="PANTHER" id="PTHR30055">
    <property type="entry name" value="HTH-TYPE TRANSCRIPTIONAL REGULATOR RUTR"/>
    <property type="match status" value="1"/>
</dbReference>
<dbReference type="OrthoDB" id="9816431at2"/>
<proteinExistence type="predicted"/>
<name>A0A0K6I8B2_9HYPH</name>
<evidence type="ECO:0000313" key="7">
    <source>
        <dbReference type="EMBL" id="CUA99552.1"/>
    </source>
</evidence>
<feature type="region of interest" description="Disordered" evidence="5">
    <location>
        <begin position="1"/>
        <end position="21"/>
    </location>
</feature>
<keyword evidence="8" id="KW-1185">Reference proteome</keyword>
<dbReference type="InterPro" id="IPR039536">
    <property type="entry name" value="TetR_C_Proteobacteria"/>
</dbReference>
<dbReference type="SUPFAM" id="SSF46689">
    <property type="entry name" value="Homeodomain-like"/>
    <property type="match status" value="1"/>
</dbReference>
<dbReference type="InterPro" id="IPR001647">
    <property type="entry name" value="HTH_TetR"/>
</dbReference>
<keyword evidence="1" id="KW-0805">Transcription regulation</keyword>
<dbReference type="EMBL" id="CYHE01000013">
    <property type="protein sequence ID" value="CUA99552.1"/>
    <property type="molecule type" value="Genomic_DNA"/>
</dbReference>
<dbReference type="InterPro" id="IPR009057">
    <property type="entry name" value="Homeodomain-like_sf"/>
</dbReference>
<dbReference type="Pfam" id="PF00440">
    <property type="entry name" value="TetR_N"/>
    <property type="match status" value="1"/>
</dbReference>
<dbReference type="PANTHER" id="PTHR30055:SF146">
    <property type="entry name" value="HTH-TYPE TRANSCRIPTIONAL DUAL REGULATOR CECR"/>
    <property type="match status" value="1"/>
</dbReference>
<dbReference type="GO" id="GO:0000976">
    <property type="term" value="F:transcription cis-regulatory region binding"/>
    <property type="evidence" value="ECO:0007669"/>
    <property type="project" value="TreeGrafter"/>
</dbReference>
<dbReference type="Pfam" id="PF14246">
    <property type="entry name" value="TetR_C_7"/>
    <property type="match status" value="1"/>
</dbReference>
<accession>A0A0K6I8B2</accession>
<dbReference type="RefSeq" id="WP_055456717.1">
    <property type="nucleotide sequence ID" value="NZ_CYHE01000013.1"/>
</dbReference>
<dbReference type="PRINTS" id="PR00455">
    <property type="entry name" value="HTHTETR"/>
</dbReference>
<dbReference type="GO" id="GO:0003700">
    <property type="term" value="F:DNA-binding transcription factor activity"/>
    <property type="evidence" value="ECO:0007669"/>
    <property type="project" value="TreeGrafter"/>
</dbReference>
<evidence type="ECO:0000256" key="4">
    <source>
        <dbReference type="PROSITE-ProRule" id="PRU00335"/>
    </source>
</evidence>
<dbReference type="InterPro" id="IPR036271">
    <property type="entry name" value="Tet_transcr_reg_TetR-rel_C_sf"/>
</dbReference>
<protein>
    <submittedName>
        <fullName evidence="7">Transcriptional regulator, TetR family</fullName>
    </submittedName>
</protein>
<gene>
    <name evidence="7" type="ORF">Ga0061067_11370</name>
</gene>
<evidence type="ECO:0000313" key="8">
    <source>
        <dbReference type="Proteomes" id="UP000183900"/>
    </source>
</evidence>
<evidence type="ECO:0000256" key="2">
    <source>
        <dbReference type="ARBA" id="ARBA00023125"/>
    </source>
</evidence>
<evidence type="ECO:0000256" key="3">
    <source>
        <dbReference type="ARBA" id="ARBA00023163"/>
    </source>
</evidence>
<dbReference type="InterPro" id="IPR023772">
    <property type="entry name" value="DNA-bd_HTH_TetR-type_CS"/>
</dbReference>
<organism evidence="7 8">
    <name type="scientific">Pannonibacter indicus</name>
    <dbReference type="NCBI Taxonomy" id="466044"/>
    <lineage>
        <taxon>Bacteria</taxon>
        <taxon>Pseudomonadati</taxon>
        <taxon>Pseudomonadota</taxon>
        <taxon>Alphaproteobacteria</taxon>
        <taxon>Hyphomicrobiales</taxon>
        <taxon>Stappiaceae</taxon>
        <taxon>Pannonibacter</taxon>
    </lineage>
</organism>
<dbReference type="Gene3D" id="1.10.10.60">
    <property type="entry name" value="Homeodomain-like"/>
    <property type="match status" value="1"/>
</dbReference>
<feature type="DNA-binding region" description="H-T-H motif" evidence="4">
    <location>
        <begin position="42"/>
        <end position="61"/>
    </location>
</feature>
<dbReference type="Gene3D" id="1.10.357.10">
    <property type="entry name" value="Tetracycline Repressor, domain 2"/>
    <property type="match status" value="1"/>
</dbReference>
<dbReference type="PROSITE" id="PS01081">
    <property type="entry name" value="HTH_TETR_1"/>
    <property type="match status" value="1"/>
</dbReference>
<dbReference type="InterPro" id="IPR050109">
    <property type="entry name" value="HTH-type_TetR-like_transc_reg"/>
</dbReference>
<dbReference type="AlphaFoldDB" id="A0A0K6I8B2"/>
<evidence type="ECO:0000259" key="6">
    <source>
        <dbReference type="PROSITE" id="PS50977"/>
    </source>
</evidence>
<keyword evidence="3" id="KW-0804">Transcription</keyword>
<dbReference type="FunFam" id="1.10.10.60:FF:000141">
    <property type="entry name" value="TetR family transcriptional regulator"/>
    <property type="match status" value="1"/>
</dbReference>
<reference evidence="8" key="1">
    <citation type="submission" date="2015-08" db="EMBL/GenBank/DDBJ databases">
        <authorList>
            <person name="Varghese N."/>
        </authorList>
    </citation>
    <scope>NUCLEOTIDE SEQUENCE [LARGE SCALE GENOMIC DNA]</scope>
    <source>
        <strain evidence="8">DSM 23407</strain>
    </source>
</reference>
<keyword evidence="2 4" id="KW-0238">DNA-binding</keyword>
<feature type="domain" description="HTH tetR-type" evidence="6">
    <location>
        <begin position="19"/>
        <end position="79"/>
    </location>
</feature>
<dbReference type="PROSITE" id="PS50977">
    <property type="entry name" value="HTH_TETR_2"/>
    <property type="match status" value="1"/>
</dbReference>